<dbReference type="EMBL" id="OZ034822">
    <property type="protein sequence ID" value="CAL1411719.1"/>
    <property type="molecule type" value="Genomic_DNA"/>
</dbReference>
<keyword evidence="2" id="KW-1185">Reference proteome</keyword>
<evidence type="ECO:0000313" key="2">
    <source>
        <dbReference type="Proteomes" id="UP001497516"/>
    </source>
</evidence>
<organism evidence="1 2">
    <name type="scientific">Linum trigynum</name>
    <dbReference type="NCBI Taxonomy" id="586398"/>
    <lineage>
        <taxon>Eukaryota</taxon>
        <taxon>Viridiplantae</taxon>
        <taxon>Streptophyta</taxon>
        <taxon>Embryophyta</taxon>
        <taxon>Tracheophyta</taxon>
        <taxon>Spermatophyta</taxon>
        <taxon>Magnoliopsida</taxon>
        <taxon>eudicotyledons</taxon>
        <taxon>Gunneridae</taxon>
        <taxon>Pentapetalae</taxon>
        <taxon>rosids</taxon>
        <taxon>fabids</taxon>
        <taxon>Malpighiales</taxon>
        <taxon>Linaceae</taxon>
        <taxon>Linum</taxon>
    </lineage>
</organism>
<name>A0AAV2GM31_9ROSI</name>
<reference evidence="1 2" key="1">
    <citation type="submission" date="2024-04" db="EMBL/GenBank/DDBJ databases">
        <authorList>
            <person name="Fracassetti M."/>
        </authorList>
    </citation>
    <scope>NUCLEOTIDE SEQUENCE [LARGE SCALE GENOMIC DNA]</scope>
</reference>
<dbReference type="AlphaFoldDB" id="A0AAV2GM31"/>
<sequence length="111" mass="12625">MVVMLPELRIWSETGRREWWLSAGEVCRLREGGDDRRVEWHWSVSLVDWESGRERWRVGVSGRESGRGLGASGKRRNAVGKRPSSVAAAGRLLAAAAFFVWSGGGWQWWRD</sequence>
<protein>
    <submittedName>
        <fullName evidence="1">Uncharacterized protein</fullName>
    </submittedName>
</protein>
<dbReference type="Proteomes" id="UP001497516">
    <property type="component" value="Chromosome 9"/>
</dbReference>
<evidence type="ECO:0000313" key="1">
    <source>
        <dbReference type="EMBL" id="CAL1411719.1"/>
    </source>
</evidence>
<gene>
    <name evidence="1" type="ORF">LTRI10_LOCUS51059</name>
</gene>
<accession>A0AAV2GM31</accession>
<proteinExistence type="predicted"/>